<accession>A0ABY3AFZ2</accession>
<proteinExistence type="predicted"/>
<dbReference type="RefSeq" id="WP_142190841.1">
    <property type="nucleotide sequence ID" value="NZ_VHIF01000001.1"/>
</dbReference>
<feature type="domain" description="Glycosyl hydrolase family 95 N-terminal" evidence="1">
    <location>
        <begin position="31"/>
        <end position="288"/>
    </location>
</feature>
<dbReference type="InterPro" id="IPR049053">
    <property type="entry name" value="AFCA-like_C"/>
</dbReference>
<dbReference type="PANTHER" id="PTHR31084:SF0">
    <property type="entry name" value="ALPHA-L-FUCOSIDASE 2"/>
    <property type="match status" value="1"/>
</dbReference>
<comment type="caution">
    <text evidence="4">The sequence shown here is derived from an EMBL/GenBank/DDBJ whole genome shotgun (WGS) entry which is preliminary data.</text>
</comment>
<evidence type="ECO:0000259" key="2">
    <source>
        <dbReference type="Pfam" id="PF21307"/>
    </source>
</evidence>
<dbReference type="Pfam" id="PF21307">
    <property type="entry name" value="Glyco_hydro_95_C"/>
    <property type="match status" value="1"/>
</dbReference>
<dbReference type="InterPro" id="IPR016518">
    <property type="entry name" value="Alpha-L-fucosidase"/>
</dbReference>
<name>A0ABY3AFZ2_9FLAO</name>
<evidence type="ECO:0000259" key="1">
    <source>
        <dbReference type="Pfam" id="PF14498"/>
    </source>
</evidence>
<evidence type="ECO:0000313" key="5">
    <source>
        <dbReference type="Proteomes" id="UP000315363"/>
    </source>
</evidence>
<feature type="domain" description="Glycosyl hydrolase family 95 catalytic" evidence="3">
    <location>
        <begin position="314"/>
        <end position="717"/>
    </location>
</feature>
<dbReference type="Pfam" id="PF14498">
    <property type="entry name" value="Glyco_hyd_65N_2"/>
    <property type="match status" value="1"/>
</dbReference>
<dbReference type="PANTHER" id="PTHR31084">
    <property type="entry name" value="ALPHA-L-FUCOSIDASE 2"/>
    <property type="match status" value="1"/>
</dbReference>
<dbReference type="Pfam" id="PF22124">
    <property type="entry name" value="Glyco_hydro_95_cat"/>
    <property type="match status" value="1"/>
</dbReference>
<dbReference type="EMBL" id="VHIF01000001">
    <property type="protein sequence ID" value="TQO39601.1"/>
    <property type="molecule type" value="Genomic_DNA"/>
</dbReference>
<dbReference type="SUPFAM" id="SSF48208">
    <property type="entry name" value="Six-hairpin glycosidases"/>
    <property type="match status" value="1"/>
</dbReference>
<feature type="domain" description="Alpha fucosidase A-like C-terminal" evidence="2">
    <location>
        <begin position="719"/>
        <end position="781"/>
    </location>
</feature>
<dbReference type="Gene3D" id="1.50.10.10">
    <property type="match status" value="1"/>
</dbReference>
<dbReference type="InterPro" id="IPR054363">
    <property type="entry name" value="GH95_cat"/>
</dbReference>
<dbReference type="InterPro" id="IPR008928">
    <property type="entry name" value="6-hairpin_glycosidase_sf"/>
</dbReference>
<reference evidence="4 5" key="1">
    <citation type="submission" date="2019-06" db="EMBL/GenBank/DDBJ databases">
        <title>A large-scale integrated study on North Sea by COGITO (Coastal Microbe Genomic &amp; Taxonomic Observatory).</title>
        <authorList>
            <person name="Teeling H."/>
        </authorList>
    </citation>
    <scope>NUCLEOTIDE SEQUENCE [LARGE SCALE GENOMIC DNA]</scope>
    <source>
        <strain evidence="4 5">MAR_2009_79</strain>
    </source>
</reference>
<dbReference type="InterPro" id="IPR012341">
    <property type="entry name" value="6hp_glycosidase-like_sf"/>
</dbReference>
<gene>
    <name evidence="4" type="ORF">GQ41_4281</name>
</gene>
<protein>
    <submittedName>
        <fullName evidence="4">Alpha-L-fucosidase 2</fullName>
    </submittedName>
</protein>
<organism evidence="4 5">
    <name type="scientific">Arenibacter algicola</name>
    <dbReference type="NCBI Taxonomy" id="616991"/>
    <lineage>
        <taxon>Bacteria</taxon>
        <taxon>Pseudomonadati</taxon>
        <taxon>Bacteroidota</taxon>
        <taxon>Flavobacteriia</taxon>
        <taxon>Flavobacteriales</taxon>
        <taxon>Flavobacteriaceae</taxon>
        <taxon>Arenibacter</taxon>
    </lineage>
</organism>
<dbReference type="PIRSF" id="PIRSF007663">
    <property type="entry name" value="UCP007663"/>
    <property type="match status" value="1"/>
</dbReference>
<keyword evidence="5" id="KW-1185">Reference proteome</keyword>
<dbReference type="Proteomes" id="UP000315363">
    <property type="component" value="Unassembled WGS sequence"/>
</dbReference>
<evidence type="ECO:0000259" key="3">
    <source>
        <dbReference type="Pfam" id="PF22124"/>
    </source>
</evidence>
<evidence type="ECO:0000313" key="4">
    <source>
        <dbReference type="EMBL" id="TQO39601.1"/>
    </source>
</evidence>
<dbReference type="PROSITE" id="PS51257">
    <property type="entry name" value="PROKAR_LIPOPROTEIN"/>
    <property type="match status" value="1"/>
</dbReference>
<sequence length="801" mass="89066">MKHTTVILLILLSITSCSTPKKESPQDPLKIWYNEPALATAKDDPNGWKDDAEWLKALPLGNGSFGAMVFGDVNLERIQLNEESMWSGSPDDNDNPEAFAAQAKIRELLFNGNYKEATELTNSTQICKGEGSGHGNGAEVPFGCFQTLGDLWIDNGQKEPYENYHRELDLDDAIVRISYTQNGVNYKREIFTSYPDQIMVVRFTADKPGQISFNATMDRPENFKTYSEDEQLIMSGALPNGKGQDGLQYMARLKGANKKGALQYVGDRLVVENADEVILYLSASTDYVLDPPNYKGRDYKNITEANINKALAKSFNQLLADHTQEYQNYFKRVSFDITPEPITPIPTGTRLANYKETKNDTHLEELMFQYGRYLLISSSRPGTLPANLQGIWANKIQTPWNGDYHTDINVQMNYWLAETTNLSELHMPLFNLITSLVPSGERTAEVQYHNQGWVLHPITNVWGYTSPGESASWGMHAGGGAWLSTHIAEHYNFSKDKDFLKQMYPVLKGSVEFYMDWLVEDPKTGKLVSGPAVSPENTFIAPDGSRSQISMGPAHDQQVIWQLFTDFLNASKELGISGSYVQKVSEARNYLLGPKIGSDGRLMEWAEEFEEVEPGHRHISHLFALHPGNQISRIETPDLAAAAGKSLDYRIANGGGGTGWSAAWLINQYARLGDGDKAKSSLETVLSKSTAANLFGLHPPFQMDANFGTTAGVAEMLLQSHAGAIELLPALPKAWPTGKITGLKARGGIEVDIEWSHGKLDKLVLKSDYDQTVKIRYHKMVVYLDLTTGEVMNLDGSLGKY</sequence>
<dbReference type="InterPro" id="IPR027414">
    <property type="entry name" value="GH95_N_dom"/>
</dbReference>